<dbReference type="PANTHER" id="PTHR33420:SF3">
    <property type="entry name" value="FIMBRIAL SUBUNIT ELFA"/>
    <property type="match status" value="1"/>
</dbReference>
<evidence type="ECO:0000256" key="4">
    <source>
        <dbReference type="ARBA" id="ARBA00023263"/>
    </source>
</evidence>
<organism evidence="6 7">
    <name type="scientific">Burkholderia territorii</name>
    <dbReference type="NCBI Taxonomy" id="1503055"/>
    <lineage>
        <taxon>Bacteria</taxon>
        <taxon>Pseudomonadati</taxon>
        <taxon>Pseudomonadota</taxon>
        <taxon>Betaproteobacteria</taxon>
        <taxon>Burkholderiales</taxon>
        <taxon>Burkholderiaceae</taxon>
        <taxon>Burkholderia</taxon>
        <taxon>Burkholderia cepacia complex</taxon>
    </lineage>
</organism>
<dbReference type="InterPro" id="IPR036937">
    <property type="entry name" value="Adhesion_dom_fimbrial_sf"/>
</dbReference>
<keyword evidence="3 5" id="KW-0732">Signal</keyword>
<dbReference type="SUPFAM" id="SSF49401">
    <property type="entry name" value="Bacterial adhesins"/>
    <property type="match status" value="1"/>
</dbReference>
<feature type="signal peptide" evidence="5">
    <location>
        <begin position="1"/>
        <end position="28"/>
    </location>
</feature>
<evidence type="ECO:0000313" key="6">
    <source>
        <dbReference type="EMBL" id="KWN07833.1"/>
    </source>
</evidence>
<evidence type="ECO:0000256" key="1">
    <source>
        <dbReference type="ARBA" id="ARBA00004561"/>
    </source>
</evidence>
<comment type="caution">
    <text evidence="6">The sequence shown here is derived from an EMBL/GenBank/DDBJ whole genome shotgun (WGS) entry which is preliminary data.</text>
</comment>
<dbReference type="Gene3D" id="2.60.40.1090">
    <property type="entry name" value="Fimbrial-type adhesion domain"/>
    <property type="match status" value="1"/>
</dbReference>
<evidence type="ECO:0000256" key="3">
    <source>
        <dbReference type="ARBA" id="ARBA00022729"/>
    </source>
</evidence>
<comment type="subcellular location">
    <subcellularLocation>
        <location evidence="1">Fimbrium</location>
    </subcellularLocation>
</comment>
<gene>
    <name evidence="6" type="ORF">WT83_24980</name>
</gene>
<dbReference type="GO" id="GO:0009289">
    <property type="term" value="C:pilus"/>
    <property type="evidence" value="ECO:0007669"/>
    <property type="project" value="UniProtKB-SubCell"/>
</dbReference>
<dbReference type="EMBL" id="LPLZ01000069">
    <property type="protein sequence ID" value="KWN07833.1"/>
    <property type="molecule type" value="Genomic_DNA"/>
</dbReference>
<comment type="similarity">
    <text evidence="2">Belongs to the fimbrial protein family.</text>
</comment>
<dbReference type="PANTHER" id="PTHR33420">
    <property type="entry name" value="FIMBRIAL SUBUNIT ELFA-RELATED"/>
    <property type="match status" value="1"/>
</dbReference>
<name>A0A119VEV2_9BURK</name>
<evidence type="ECO:0000256" key="2">
    <source>
        <dbReference type="ARBA" id="ARBA00006671"/>
    </source>
</evidence>
<protein>
    <submittedName>
        <fullName evidence="6">Pilus assembly protein FimA</fullName>
    </submittedName>
</protein>
<proteinExistence type="inferred from homology"/>
<dbReference type="Proteomes" id="UP000068016">
    <property type="component" value="Unassembled WGS sequence"/>
</dbReference>
<evidence type="ECO:0000313" key="7">
    <source>
        <dbReference type="Proteomes" id="UP000068016"/>
    </source>
</evidence>
<dbReference type="InterPro" id="IPR008966">
    <property type="entry name" value="Adhesion_dom_sf"/>
</dbReference>
<dbReference type="Pfam" id="PF16970">
    <property type="entry name" value="FimA"/>
    <property type="match status" value="1"/>
</dbReference>
<accession>A0A119VEV2</accession>
<dbReference type="InterPro" id="IPR039458">
    <property type="entry name" value="FimA-like"/>
</dbReference>
<keyword evidence="4" id="KW-0281">Fimbrium</keyword>
<evidence type="ECO:0000256" key="5">
    <source>
        <dbReference type="SAM" id="SignalP"/>
    </source>
</evidence>
<dbReference type="InterPro" id="IPR050263">
    <property type="entry name" value="Bact_Fimbrial_Adh_Pro"/>
</dbReference>
<sequence>MSKKMNIGRIARGAMVMLAAAAALPAMASDGEITFNGKVVSTTCSITGGGGANGGKDMTVKLPSVSMSALSSTGEVAGRTPFSIQLSGCTGDSTAVMTNFEMGDTVDSASGRLNLVSGGDADTVAQNVQINVLNESQEQIKVGQPGTTQNSQVVALKDGGATLNYYAEYYATAAATAGSANTRVRYTLDYQ</sequence>
<feature type="chain" id="PRO_5007163152" evidence="5">
    <location>
        <begin position="29"/>
        <end position="191"/>
    </location>
</feature>
<dbReference type="AlphaFoldDB" id="A0A119VEV2"/>
<reference evidence="6 7" key="1">
    <citation type="submission" date="2015-11" db="EMBL/GenBank/DDBJ databases">
        <title>Expanding the genomic diversity of Burkholderia species for the development of highly accurate diagnostics.</title>
        <authorList>
            <person name="Sahl J."/>
            <person name="Keim P."/>
            <person name="Wagner D."/>
        </authorList>
    </citation>
    <scope>NUCLEOTIDE SEQUENCE [LARGE SCALE GENOMIC DNA]</scope>
    <source>
        <strain evidence="6 7">MSMB793WGS</strain>
    </source>
</reference>
<dbReference type="GO" id="GO:0043709">
    <property type="term" value="P:cell adhesion involved in single-species biofilm formation"/>
    <property type="evidence" value="ECO:0007669"/>
    <property type="project" value="TreeGrafter"/>
</dbReference>